<dbReference type="EMBL" id="BMMM01000012">
    <property type="protein sequence ID" value="GGN77474.1"/>
    <property type="molecule type" value="Genomic_DNA"/>
</dbReference>
<accession>A0A917Y8D0</accession>
<name>A0A917Y8D0_9ACTN</name>
<evidence type="ECO:0000313" key="1">
    <source>
        <dbReference type="EMBL" id="GGN77474.1"/>
    </source>
</evidence>
<dbReference type="AlphaFoldDB" id="A0A917Y8D0"/>
<reference evidence="1 2" key="1">
    <citation type="journal article" date="2014" name="Int. J. Syst. Evol. Microbiol.">
        <title>Complete genome sequence of Corynebacterium casei LMG S-19264T (=DSM 44701T), isolated from a smear-ripened cheese.</title>
        <authorList>
            <consortium name="US DOE Joint Genome Institute (JGI-PGF)"/>
            <person name="Walter F."/>
            <person name="Albersmeier A."/>
            <person name="Kalinowski J."/>
            <person name="Ruckert C."/>
        </authorList>
    </citation>
    <scope>NUCLEOTIDE SEQUENCE [LARGE SCALE GENOMIC DNA]</scope>
    <source>
        <strain evidence="1 2">CGMCC 4.7111</strain>
    </source>
</reference>
<keyword evidence="2" id="KW-1185">Reference proteome</keyword>
<proteinExistence type="predicted"/>
<comment type="caution">
    <text evidence="1">The sequence shown here is derived from an EMBL/GenBank/DDBJ whole genome shotgun (WGS) entry which is preliminary data.</text>
</comment>
<sequence>MTDPAMKLITNEKLLPFWEKVTWSAVENAVMFDEVDLDSLSDEEVVLEALSLHLDYLDIDPGEELDVSKKTEKASQVQWSSNHEQDLKSQGDKFLGEGKHEFAILFYATWIEHWLNRIILLRATGKGMHPELATALIRSSRIELKMGRIWTSLGNRSFPKELARQVTRVMESRNAFVHYKWPSEDDETHSESINRTKLEAQKAQQTITDLIELEDSIFYKGRSKAIREAFRKGWYERRRETLNQATSSGAEQAND</sequence>
<protein>
    <submittedName>
        <fullName evidence="1">Uncharacterized protein</fullName>
    </submittedName>
</protein>
<dbReference type="Proteomes" id="UP000600365">
    <property type="component" value="Unassembled WGS sequence"/>
</dbReference>
<gene>
    <name evidence="1" type="ORF">GCM10011579_059750</name>
</gene>
<dbReference type="RefSeq" id="WP_189189201.1">
    <property type="nucleotide sequence ID" value="NZ_BMMM01000012.1"/>
</dbReference>
<evidence type="ECO:0000313" key="2">
    <source>
        <dbReference type="Proteomes" id="UP000600365"/>
    </source>
</evidence>
<organism evidence="1 2">
    <name type="scientific">Streptomyces albiflavescens</name>
    <dbReference type="NCBI Taxonomy" id="1623582"/>
    <lineage>
        <taxon>Bacteria</taxon>
        <taxon>Bacillati</taxon>
        <taxon>Actinomycetota</taxon>
        <taxon>Actinomycetes</taxon>
        <taxon>Kitasatosporales</taxon>
        <taxon>Streptomycetaceae</taxon>
        <taxon>Streptomyces</taxon>
    </lineage>
</organism>